<feature type="compositionally biased region" description="Low complexity" evidence="1">
    <location>
        <begin position="222"/>
        <end position="232"/>
    </location>
</feature>
<evidence type="ECO:0000313" key="2">
    <source>
        <dbReference type="EMBL" id="PTB80046.1"/>
    </source>
</evidence>
<reference evidence="2 3" key="1">
    <citation type="submission" date="2016-07" db="EMBL/GenBank/DDBJ databases">
        <title>Multiple horizontal gene transfer events from other fungi enriched the ability of initially mycotrophic Trichoderma (Ascomycota) to feed on dead plant biomass.</title>
        <authorList>
            <consortium name="DOE Joint Genome Institute"/>
            <person name="Aerts A."/>
            <person name="Atanasova L."/>
            <person name="Chenthamara K."/>
            <person name="Zhang J."/>
            <person name="Grujic M."/>
            <person name="Henrissat B."/>
            <person name="Kuo A."/>
            <person name="Salamov A."/>
            <person name="Lipzen A."/>
            <person name="Labutti K."/>
            <person name="Barry K."/>
            <person name="Miao Y."/>
            <person name="Rahimi M.J."/>
            <person name="Shen Q."/>
            <person name="Grigoriev I.V."/>
            <person name="Kubicek C.P."/>
            <person name="Druzhinina I.S."/>
        </authorList>
    </citation>
    <scope>NUCLEOTIDE SEQUENCE [LARGE SCALE GENOMIC DNA]</scope>
    <source>
        <strain evidence="2 3">ATCC 18648</strain>
    </source>
</reference>
<sequence length="303" mass="32854">MPVTTILEHRRERERLAQPDSDTPMSDHDHDQGPSMQEQMQEVRLLWALALEEHLQVSLLTEKKKAAAVAARSNPPDSRYSVEILNRPFNPDSSKPSARPTGQRSSGMYKTSQAGGRNLGPPQGVSLGSLTTGRSPPTNHMSGPEACKMQQHDPQQYSSPAHGYGRISPDICNVAHRAVNALWAHKRGKTASGDNNARQAGSSPRIIEQCVTRAYNSPYTPPASQSSTQTSPLEFNGRQASNADYHTGNPSPVEWDAVRAYPTAPDAIEAGSRTGENVAAPRPQALSATTSSQPQQTPGWHRS</sequence>
<feature type="compositionally biased region" description="Polar residues" evidence="1">
    <location>
        <begin position="238"/>
        <end position="250"/>
    </location>
</feature>
<feature type="compositionally biased region" description="Basic and acidic residues" evidence="1">
    <location>
        <begin position="7"/>
        <end position="17"/>
    </location>
</feature>
<organism evidence="2 3">
    <name type="scientific">Trichoderma longibrachiatum ATCC 18648</name>
    <dbReference type="NCBI Taxonomy" id="983965"/>
    <lineage>
        <taxon>Eukaryota</taxon>
        <taxon>Fungi</taxon>
        <taxon>Dikarya</taxon>
        <taxon>Ascomycota</taxon>
        <taxon>Pezizomycotina</taxon>
        <taxon>Sordariomycetes</taxon>
        <taxon>Hypocreomycetidae</taxon>
        <taxon>Hypocreales</taxon>
        <taxon>Hypocreaceae</taxon>
        <taxon>Trichoderma</taxon>
    </lineage>
</organism>
<gene>
    <name evidence="2" type="ORF">M440DRAFT_1418718</name>
</gene>
<dbReference type="OrthoDB" id="10566791at2759"/>
<feature type="compositionally biased region" description="Polar residues" evidence="1">
    <location>
        <begin position="286"/>
        <end position="303"/>
    </location>
</feature>
<name>A0A2T4CER9_TRILO</name>
<evidence type="ECO:0000313" key="3">
    <source>
        <dbReference type="Proteomes" id="UP000240760"/>
    </source>
</evidence>
<proteinExistence type="predicted"/>
<protein>
    <submittedName>
        <fullName evidence="2">Uncharacterized protein</fullName>
    </submittedName>
</protein>
<keyword evidence="3" id="KW-1185">Reference proteome</keyword>
<feature type="region of interest" description="Disordered" evidence="1">
    <location>
        <begin position="1"/>
        <end position="39"/>
    </location>
</feature>
<accession>A0A2T4CER9</accession>
<dbReference type="Proteomes" id="UP000240760">
    <property type="component" value="Unassembled WGS sequence"/>
</dbReference>
<dbReference type="AlphaFoldDB" id="A0A2T4CER9"/>
<dbReference type="EMBL" id="KZ679127">
    <property type="protein sequence ID" value="PTB80046.1"/>
    <property type="molecule type" value="Genomic_DNA"/>
</dbReference>
<feature type="region of interest" description="Disordered" evidence="1">
    <location>
        <begin position="63"/>
        <end position="164"/>
    </location>
</feature>
<feature type="region of interest" description="Disordered" evidence="1">
    <location>
        <begin position="216"/>
        <end position="303"/>
    </location>
</feature>
<evidence type="ECO:0000256" key="1">
    <source>
        <dbReference type="SAM" id="MobiDB-lite"/>
    </source>
</evidence>
<feature type="compositionally biased region" description="Polar residues" evidence="1">
    <location>
        <begin position="91"/>
        <end position="115"/>
    </location>
</feature>
<feature type="compositionally biased region" description="Polar residues" evidence="1">
    <location>
        <begin position="126"/>
        <end position="141"/>
    </location>
</feature>